<evidence type="ECO:0000313" key="1">
    <source>
        <dbReference type="EMBL" id="KIJ43380.1"/>
    </source>
</evidence>
<dbReference type="AlphaFoldDB" id="A0A0C9VX17"/>
<dbReference type="HOGENOM" id="CLU_1455274_0_0_1"/>
<dbReference type="Proteomes" id="UP000054279">
    <property type="component" value="Unassembled WGS sequence"/>
</dbReference>
<gene>
    <name evidence="1" type="ORF">M422DRAFT_253257</name>
</gene>
<protein>
    <recommendedName>
        <fullName evidence="3">F-box domain-containing protein</fullName>
    </recommendedName>
</protein>
<reference evidence="1 2" key="1">
    <citation type="submission" date="2014-06" db="EMBL/GenBank/DDBJ databases">
        <title>Evolutionary Origins and Diversification of the Mycorrhizal Mutualists.</title>
        <authorList>
            <consortium name="DOE Joint Genome Institute"/>
            <consortium name="Mycorrhizal Genomics Consortium"/>
            <person name="Kohler A."/>
            <person name="Kuo A."/>
            <person name="Nagy L.G."/>
            <person name="Floudas D."/>
            <person name="Copeland A."/>
            <person name="Barry K.W."/>
            <person name="Cichocki N."/>
            <person name="Veneault-Fourrey C."/>
            <person name="LaButti K."/>
            <person name="Lindquist E.A."/>
            <person name="Lipzen A."/>
            <person name="Lundell T."/>
            <person name="Morin E."/>
            <person name="Murat C."/>
            <person name="Riley R."/>
            <person name="Ohm R."/>
            <person name="Sun H."/>
            <person name="Tunlid A."/>
            <person name="Henrissat B."/>
            <person name="Grigoriev I.V."/>
            <person name="Hibbett D.S."/>
            <person name="Martin F."/>
        </authorList>
    </citation>
    <scope>NUCLEOTIDE SEQUENCE [LARGE SCALE GENOMIC DNA]</scope>
    <source>
        <strain evidence="1 2">SS14</strain>
    </source>
</reference>
<evidence type="ECO:0008006" key="3">
    <source>
        <dbReference type="Google" id="ProtNLM"/>
    </source>
</evidence>
<evidence type="ECO:0000313" key="2">
    <source>
        <dbReference type="Proteomes" id="UP000054279"/>
    </source>
</evidence>
<dbReference type="EMBL" id="KN837123">
    <property type="protein sequence ID" value="KIJ43380.1"/>
    <property type="molecule type" value="Genomic_DNA"/>
</dbReference>
<organism evidence="1 2">
    <name type="scientific">Sphaerobolus stellatus (strain SS14)</name>
    <dbReference type="NCBI Taxonomy" id="990650"/>
    <lineage>
        <taxon>Eukaryota</taxon>
        <taxon>Fungi</taxon>
        <taxon>Dikarya</taxon>
        <taxon>Basidiomycota</taxon>
        <taxon>Agaricomycotina</taxon>
        <taxon>Agaricomycetes</taxon>
        <taxon>Phallomycetidae</taxon>
        <taxon>Geastrales</taxon>
        <taxon>Sphaerobolaceae</taxon>
        <taxon>Sphaerobolus</taxon>
    </lineage>
</organism>
<proteinExistence type="predicted"/>
<sequence>MPFGQQWIQHGEEQRWFVDLINTIDLPIRSVSFEERMLLWFVPAALTKLRTTTHVSVHWFDYSINPTQAKTIWHILDVDNKGPLKELKLSCHYIRGDLPWLRHHNMHHLTSFSGPTLILEIIIPFAPNLRAIELTDYRTELSVISSSTPMPQVYHLSLWSILGNEDLRRAAKIWPSGKGAVLPICI</sequence>
<name>A0A0C9VX17_SPHS4</name>
<keyword evidence="2" id="KW-1185">Reference proteome</keyword>
<accession>A0A0C9VX17</accession>